<sequence length="70" mass="8067">MARKSGNAEALRRYWSTGGQGGAKIKWGTKGDWTRCNRMLKKYLGPRAAGFCQRLHMRNVGYYTGDRRNR</sequence>
<evidence type="ECO:0000313" key="2">
    <source>
        <dbReference type="Proteomes" id="UP000199361"/>
    </source>
</evidence>
<dbReference type="OrthoDB" id="4751040at2"/>
<dbReference type="EMBL" id="FOHX01000003">
    <property type="protein sequence ID" value="SET48642.1"/>
    <property type="molecule type" value="Genomic_DNA"/>
</dbReference>
<dbReference type="AlphaFoldDB" id="A0A1I0EUT8"/>
<organism evidence="1 2">
    <name type="scientific">Nonomuraea wenchangensis</name>
    <dbReference type="NCBI Taxonomy" id="568860"/>
    <lineage>
        <taxon>Bacteria</taxon>
        <taxon>Bacillati</taxon>
        <taxon>Actinomycetota</taxon>
        <taxon>Actinomycetes</taxon>
        <taxon>Streptosporangiales</taxon>
        <taxon>Streptosporangiaceae</taxon>
        <taxon>Nonomuraea</taxon>
    </lineage>
</organism>
<dbReference type="STRING" id="568860.SAMN05421811_103192"/>
<dbReference type="Proteomes" id="UP000199361">
    <property type="component" value="Unassembled WGS sequence"/>
</dbReference>
<dbReference type="RefSeq" id="WP_091079387.1">
    <property type="nucleotide sequence ID" value="NZ_FOHX01000003.1"/>
</dbReference>
<proteinExistence type="predicted"/>
<protein>
    <submittedName>
        <fullName evidence="1">Uncharacterized protein</fullName>
    </submittedName>
</protein>
<gene>
    <name evidence="1" type="ORF">SAMN05421811_103192</name>
</gene>
<keyword evidence="2" id="KW-1185">Reference proteome</keyword>
<accession>A0A1I0EUT8</accession>
<name>A0A1I0EUT8_9ACTN</name>
<reference evidence="1 2" key="1">
    <citation type="submission" date="2016-10" db="EMBL/GenBank/DDBJ databases">
        <authorList>
            <person name="de Groot N.N."/>
        </authorList>
    </citation>
    <scope>NUCLEOTIDE SEQUENCE [LARGE SCALE GENOMIC DNA]</scope>
    <source>
        <strain evidence="1 2">CGMCC 4.5598</strain>
    </source>
</reference>
<evidence type="ECO:0000313" key="1">
    <source>
        <dbReference type="EMBL" id="SET48642.1"/>
    </source>
</evidence>